<dbReference type="GO" id="GO:0008616">
    <property type="term" value="P:tRNA queuosine(34) biosynthetic process"/>
    <property type="evidence" value="ECO:0007669"/>
    <property type="project" value="UniProtKB-KW"/>
</dbReference>
<evidence type="ECO:0000256" key="3">
    <source>
        <dbReference type="ARBA" id="ARBA00022694"/>
    </source>
</evidence>
<dbReference type="Gene3D" id="3.30.70.20">
    <property type="match status" value="1"/>
</dbReference>
<dbReference type="Pfam" id="PF08331">
    <property type="entry name" value="QueG_DUF1730"/>
    <property type="match status" value="1"/>
</dbReference>
<evidence type="ECO:0000259" key="9">
    <source>
        <dbReference type="PROSITE" id="PS51379"/>
    </source>
</evidence>
<keyword evidence="3" id="KW-0819">tRNA processing</keyword>
<evidence type="ECO:0000256" key="1">
    <source>
        <dbReference type="ARBA" id="ARBA00022485"/>
    </source>
</evidence>
<evidence type="ECO:0000256" key="4">
    <source>
        <dbReference type="ARBA" id="ARBA00022723"/>
    </source>
</evidence>
<dbReference type="Proteomes" id="UP001431572">
    <property type="component" value="Chromosome 1"/>
</dbReference>
<evidence type="ECO:0000256" key="7">
    <source>
        <dbReference type="ARBA" id="ARBA00023004"/>
    </source>
</evidence>
<dbReference type="Gene3D" id="1.25.10.10">
    <property type="entry name" value="Leucine-rich Repeat Variant"/>
    <property type="match status" value="1"/>
</dbReference>
<dbReference type="InterPro" id="IPR004453">
    <property type="entry name" value="QueG"/>
</dbReference>
<keyword evidence="1" id="KW-0004">4Fe-4S</keyword>
<organism evidence="10 12">
    <name type="scientific">Candidatus Chlorohelix allophototropha</name>
    <dbReference type="NCBI Taxonomy" id="3003348"/>
    <lineage>
        <taxon>Bacteria</taxon>
        <taxon>Bacillati</taxon>
        <taxon>Chloroflexota</taxon>
        <taxon>Chloroflexia</taxon>
        <taxon>Candidatus Chloroheliales</taxon>
        <taxon>Candidatus Chloroheliaceae</taxon>
        <taxon>Candidatus Chlorohelix</taxon>
    </lineage>
</organism>
<dbReference type="SUPFAM" id="SSF46548">
    <property type="entry name" value="alpha-helical ferredoxin"/>
    <property type="match status" value="1"/>
</dbReference>
<dbReference type="AlphaFoldDB" id="A0A8T7M3Q3"/>
<dbReference type="EMBL" id="JACATZ010000001">
    <property type="protein sequence ID" value="NWJ46665.1"/>
    <property type="molecule type" value="Genomic_DNA"/>
</dbReference>
<dbReference type="GO" id="GO:0046872">
    <property type="term" value="F:metal ion binding"/>
    <property type="evidence" value="ECO:0007669"/>
    <property type="project" value="UniProtKB-KW"/>
</dbReference>
<evidence type="ECO:0000256" key="5">
    <source>
        <dbReference type="ARBA" id="ARBA00022785"/>
    </source>
</evidence>
<evidence type="ECO:0000313" key="12">
    <source>
        <dbReference type="Proteomes" id="UP000521676"/>
    </source>
</evidence>
<keyword evidence="4" id="KW-0479">Metal-binding</keyword>
<reference evidence="10 12" key="1">
    <citation type="submission" date="2020-06" db="EMBL/GenBank/DDBJ databases">
        <title>Anoxygenic phototrophic Chloroflexota member uses a Type I reaction center.</title>
        <authorList>
            <person name="Tsuji J.M."/>
            <person name="Shaw N.A."/>
            <person name="Nagashima S."/>
            <person name="Venkiteswaran J."/>
            <person name="Schiff S.L."/>
            <person name="Hanada S."/>
            <person name="Tank M."/>
            <person name="Neufeld J.D."/>
        </authorList>
    </citation>
    <scope>NUCLEOTIDE SEQUENCE [LARGE SCALE GENOMIC DNA]</scope>
    <source>
        <strain evidence="10">L227-S17</strain>
    </source>
</reference>
<dbReference type="PANTHER" id="PTHR30002">
    <property type="entry name" value="EPOXYQUEUOSINE REDUCTASE"/>
    <property type="match status" value="1"/>
</dbReference>
<evidence type="ECO:0000256" key="2">
    <source>
        <dbReference type="ARBA" id="ARBA00022490"/>
    </source>
</evidence>
<dbReference type="EMBL" id="CP128399">
    <property type="protein sequence ID" value="WJW66035.1"/>
    <property type="molecule type" value="Genomic_DNA"/>
</dbReference>
<evidence type="ECO:0000313" key="10">
    <source>
        <dbReference type="EMBL" id="NWJ46665.1"/>
    </source>
</evidence>
<proteinExistence type="predicted"/>
<keyword evidence="5" id="KW-0671">Queuosine biosynthesis</keyword>
<evidence type="ECO:0000313" key="13">
    <source>
        <dbReference type="Proteomes" id="UP001431572"/>
    </source>
</evidence>
<dbReference type="Pfam" id="PF13484">
    <property type="entry name" value="Fer4_16"/>
    <property type="match status" value="1"/>
</dbReference>
<dbReference type="Proteomes" id="UP000521676">
    <property type="component" value="Unassembled WGS sequence"/>
</dbReference>
<protein>
    <submittedName>
        <fullName evidence="10">tRNA epoxyqueuosine(34) reductase QueG</fullName>
        <ecNumber evidence="10">1.17.99.6</ecNumber>
    </submittedName>
</protein>
<evidence type="ECO:0000256" key="6">
    <source>
        <dbReference type="ARBA" id="ARBA00023002"/>
    </source>
</evidence>
<dbReference type="InterPro" id="IPR011989">
    <property type="entry name" value="ARM-like"/>
</dbReference>
<dbReference type="PANTHER" id="PTHR30002:SF4">
    <property type="entry name" value="EPOXYQUEUOSINE REDUCTASE"/>
    <property type="match status" value="1"/>
</dbReference>
<dbReference type="GO" id="GO:0052693">
    <property type="term" value="F:epoxyqueuosine reductase activity"/>
    <property type="evidence" value="ECO:0007669"/>
    <property type="project" value="UniProtKB-EC"/>
</dbReference>
<evidence type="ECO:0000256" key="8">
    <source>
        <dbReference type="ARBA" id="ARBA00023014"/>
    </source>
</evidence>
<keyword evidence="13" id="KW-1185">Reference proteome</keyword>
<dbReference type="PROSITE" id="PS00198">
    <property type="entry name" value="4FE4S_FER_1"/>
    <property type="match status" value="1"/>
</dbReference>
<dbReference type="InterPro" id="IPR017896">
    <property type="entry name" value="4Fe4S_Fe-S-bd"/>
</dbReference>
<keyword evidence="6 10" id="KW-0560">Oxidoreductase</keyword>
<dbReference type="InterPro" id="IPR017900">
    <property type="entry name" value="4Fe4S_Fe_S_CS"/>
</dbReference>
<name>A0A8T7M3Q3_9CHLR</name>
<dbReference type="PROSITE" id="PS51379">
    <property type="entry name" value="4FE4S_FER_2"/>
    <property type="match status" value="1"/>
</dbReference>
<dbReference type="EC" id="1.17.99.6" evidence="10"/>
<keyword evidence="7" id="KW-0408">Iron</keyword>
<keyword evidence="2" id="KW-0963">Cytoplasm</keyword>
<keyword evidence="8" id="KW-0411">Iron-sulfur</keyword>
<dbReference type="InterPro" id="IPR013542">
    <property type="entry name" value="QueG_DUF1730"/>
</dbReference>
<dbReference type="GO" id="GO:0051539">
    <property type="term" value="F:4 iron, 4 sulfur cluster binding"/>
    <property type="evidence" value="ECO:0007669"/>
    <property type="project" value="UniProtKB-KW"/>
</dbReference>
<reference evidence="11" key="2">
    <citation type="journal article" date="2024" name="Nature">
        <title>Anoxygenic phototroph of the Chloroflexota uses a type I reaction centre.</title>
        <authorList>
            <person name="Tsuji J.M."/>
            <person name="Shaw N.A."/>
            <person name="Nagashima S."/>
            <person name="Venkiteswaran J.J."/>
            <person name="Schiff S.L."/>
            <person name="Watanabe T."/>
            <person name="Fukui M."/>
            <person name="Hanada S."/>
            <person name="Tank M."/>
            <person name="Neufeld J.D."/>
        </authorList>
    </citation>
    <scope>NUCLEOTIDE SEQUENCE</scope>
    <source>
        <strain evidence="11">L227-S17</strain>
    </source>
</reference>
<accession>A0A8T7M3Q3</accession>
<gene>
    <name evidence="10" type="primary">queG</name>
    <name evidence="10" type="ORF">HXX08_12360</name>
    <name evidence="11" type="ORF">OZ401_001817</name>
</gene>
<evidence type="ECO:0000313" key="11">
    <source>
        <dbReference type="EMBL" id="WJW66035.1"/>
    </source>
</evidence>
<feature type="domain" description="4Fe-4S ferredoxin-type" evidence="9">
    <location>
        <begin position="176"/>
        <end position="208"/>
    </location>
</feature>
<sequence>MSDLKEFIKLQALAEGFDRIGIARSEPFTETQERLLAHIKEGLIRGLAWFTPERVAYSCDPANLLPQVKSIISLAISYHSLDINIEPKPNNPCGKVARYAWGQDYHKVLRSKMEQLFEKISEREGVREARFLVDTARIVDRAVGQRAGVGFFGKNTNLISKGLGSYFFLCEILTDLELEPDAPAIGTCGNCTRCLDACPTKAIVAPWKLDNDRCISYLTIEKRGSIAPDLRDGIGTWIFGCDICQQVCPYNFKVVPYNHPEFIPAIPAISQPELLEWLRITATEESFRAQFKDTSLVRTKRTGLRRNLAIALGNSGESRVLPHLYTALEEETDPEVREHLEWAIQKLLHVMVS</sequence>
<dbReference type="NCBIfam" id="TIGR00276">
    <property type="entry name" value="tRNA epoxyqueuosine(34) reductase QueG"/>
    <property type="match status" value="1"/>
</dbReference>
<dbReference type="RefSeq" id="WP_341467918.1">
    <property type="nucleotide sequence ID" value="NZ_CP128399.1"/>
</dbReference>